<dbReference type="AlphaFoldDB" id="A0A176S5R3"/>
<keyword evidence="2" id="KW-1185">Reference proteome</keyword>
<feature type="non-terminal residue" evidence="1">
    <location>
        <position position="171"/>
    </location>
</feature>
<name>A0A176S5R3_9GAMM</name>
<dbReference type="EMBL" id="LUTY01000454">
    <property type="protein sequence ID" value="OAD23274.1"/>
    <property type="molecule type" value="Genomic_DNA"/>
</dbReference>
<evidence type="ECO:0000313" key="1">
    <source>
        <dbReference type="EMBL" id="OAD23274.1"/>
    </source>
</evidence>
<accession>A0A176S5R3</accession>
<organism evidence="1 2">
    <name type="scientific">Candidatus Thiomargarita nelsonii</name>
    <dbReference type="NCBI Taxonomy" id="1003181"/>
    <lineage>
        <taxon>Bacteria</taxon>
        <taxon>Pseudomonadati</taxon>
        <taxon>Pseudomonadota</taxon>
        <taxon>Gammaproteobacteria</taxon>
        <taxon>Thiotrichales</taxon>
        <taxon>Thiotrichaceae</taxon>
        <taxon>Thiomargarita</taxon>
    </lineage>
</organism>
<evidence type="ECO:0000313" key="2">
    <source>
        <dbReference type="Proteomes" id="UP000076962"/>
    </source>
</evidence>
<gene>
    <name evidence="1" type="ORF">THIOM_000897</name>
</gene>
<proteinExistence type="predicted"/>
<protein>
    <submittedName>
        <fullName evidence="1">Uncharacterized protein</fullName>
    </submittedName>
</protein>
<dbReference type="Proteomes" id="UP000076962">
    <property type="component" value="Unassembled WGS sequence"/>
</dbReference>
<reference evidence="1 2" key="1">
    <citation type="submission" date="2016-05" db="EMBL/GenBank/DDBJ databases">
        <title>Single-cell genome of chain-forming Candidatus Thiomargarita nelsonii and comparison to other large sulfur-oxidizing bacteria.</title>
        <authorList>
            <person name="Winkel M."/>
            <person name="Salman V."/>
            <person name="Woyke T."/>
            <person name="Schulz-Vogt H."/>
            <person name="Richter M."/>
            <person name="Flood B."/>
            <person name="Bailey J."/>
            <person name="Amann R."/>
            <person name="Mussmann M."/>
        </authorList>
    </citation>
    <scope>NUCLEOTIDE SEQUENCE [LARGE SCALE GENOMIC DNA]</scope>
    <source>
        <strain evidence="1 2">THI036</strain>
    </source>
</reference>
<comment type="caution">
    <text evidence="1">The sequence shown here is derived from an EMBL/GenBank/DDBJ whole genome shotgun (WGS) entry which is preliminary data.</text>
</comment>
<sequence>MLEGKDIGETLENVAKSQLGDTCPECVQVWDTGKALAQGVPPEQLVSTLVTEKITSYCPDCAPVLDTVQQIAQGKAPLDIVVETTERQLAKDCPECGEVLETIIPIAQGEAVETRQKIRVLLQNQVNNLSVDGVIEKQVIMPISDKLMGTLAQIYLVQRISGINGFSFRGI</sequence>